<dbReference type="RefSeq" id="WP_099026882.1">
    <property type="nucleotide sequence ID" value="NZ_JANIDW010000003.1"/>
</dbReference>
<organism evidence="2 3">
    <name type="scientific">Bombella saccharophila</name>
    <dbReference type="NCBI Taxonomy" id="2967338"/>
    <lineage>
        <taxon>Bacteria</taxon>
        <taxon>Pseudomonadati</taxon>
        <taxon>Pseudomonadota</taxon>
        <taxon>Alphaproteobacteria</taxon>
        <taxon>Acetobacterales</taxon>
        <taxon>Acetobacteraceae</taxon>
        <taxon>Bombella</taxon>
    </lineage>
</organism>
<reference evidence="2 3" key="1">
    <citation type="submission" date="2022-07" db="EMBL/GenBank/DDBJ databases">
        <title>Bombella genomes.</title>
        <authorList>
            <person name="Harer L."/>
            <person name="Styblova S."/>
            <person name="Ehrmann M."/>
        </authorList>
    </citation>
    <scope>NUCLEOTIDE SEQUENCE [LARGE SCALE GENOMIC DNA]</scope>
    <source>
        <strain evidence="2 3">TMW 2.2558</strain>
    </source>
</reference>
<gene>
    <name evidence="2" type="ORF">NQF64_06990</name>
</gene>
<feature type="chain" id="PRO_5046861842" evidence="1">
    <location>
        <begin position="23"/>
        <end position="126"/>
    </location>
</feature>
<evidence type="ECO:0000313" key="2">
    <source>
        <dbReference type="EMBL" id="MCX5614985.1"/>
    </source>
</evidence>
<keyword evidence="3" id="KW-1185">Reference proteome</keyword>
<protein>
    <submittedName>
        <fullName evidence="2">Uncharacterized protein</fullName>
    </submittedName>
</protein>
<comment type="caution">
    <text evidence="2">The sequence shown here is derived from an EMBL/GenBank/DDBJ whole genome shotgun (WGS) entry which is preliminary data.</text>
</comment>
<name>A0ABT3W9K7_9PROT</name>
<dbReference type="Proteomes" id="UP001165648">
    <property type="component" value="Unassembled WGS sequence"/>
</dbReference>
<dbReference type="EMBL" id="JANIDW010000003">
    <property type="protein sequence ID" value="MCX5614985.1"/>
    <property type="molecule type" value="Genomic_DNA"/>
</dbReference>
<keyword evidence="1" id="KW-0732">Signal</keyword>
<proteinExistence type="predicted"/>
<accession>A0ABT3W9K7</accession>
<evidence type="ECO:0000256" key="1">
    <source>
        <dbReference type="SAM" id="SignalP"/>
    </source>
</evidence>
<sequence length="126" mass="13521">MKRLLLCATLLLPLSAPVAAHAADAQQVDIQHAETQHLVVGIGLKHCKFHLNSKDPMAKPLVYSWVQGAITGIDNAMAAATGKELLINKVTSSDVIISVFDSVCRSNPTMTIEAAANETYGKLLKR</sequence>
<evidence type="ECO:0000313" key="3">
    <source>
        <dbReference type="Proteomes" id="UP001165648"/>
    </source>
</evidence>
<feature type="signal peptide" evidence="1">
    <location>
        <begin position="1"/>
        <end position="22"/>
    </location>
</feature>